<evidence type="ECO:0000313" key="3">
    <source>
        <dbReference type="RefSeq" id="XP_031396406.1"/>
    </source>
</evidence>
<dbReference type="GeneID" id="116207548"/>
<gene>
    <name evidence="3" type="primary">LOC116207548</name>
</gene>
<feature type="region of interest" description="Disordered" evidence="1">
    <location>
        <begin position="249"/>
        <end position="309"/>
    </location>
</feature>
<feature type="region of interest" description="Disordered" evidence="1">
    <location>
        <begin position="107"/>
        <end position="138"/>
    </location>
</feature>
<proteinExistence type="predicted"/>
<name>A0A6P8DT31_PUNGR</name>
<feature type="compositionally biased region" description="Basic and acidic residues" evidence="1">
    <location>
        <begin position="60"/>
        <end position="76"/>
    </location>
</feature>
<feature type="region of interest" description="Disordered" evidence="1">
    <location>
        <begin position="57"/>
        <end position="77"/>
    </location>
</feature>
<dbReference type="Proteomes" id="UP000515151">
    <property type="component" value="Chromosome 1"/>
</dbReference>
<evidence type="ECO:0000256" key="1">
    <source>
        <dbReference type="SAM" id="MobiDB-lite"/>
    </source>
</evidence>
<feature type="compositionally biased region" description="Pro residues" evidence="1">
    <location>
        <begin position="355"/>
        <end position="369"/>
    </location>
</feature>
<reference evidence="3" key="2">
    <citation type="submission" date="2025-08" db="UniProtKB">
        <authorList>
            <consortium name="RefSeq"/>
        </authorList>
    </citation>
    <scope>IDENTIFICATION</scope>
    <source>
        <tissue evidence="3">Leaf</tissue>
    </source>
</reference>
<feature type="compositionally biased region" description="Basic and acidic residues" evidence="1">
    <location>
        <begin position="107"/>
        <end position="122"/>
    </location>
</feature>
<dbReference type="OrthoDB" id="1285173at2759"/>
<dbReference type="AlphaFoldDB" id="A0A6P8DT31"/>
<feature type="region of interest" description="Disordered" evidence="1">
    <location>
        <begin position="542"/>
        <end position="574"/>
    </location>
</feature>
<organism evidence="2 3">
    <name type="scientific">Punica granatum</name>
    <name type="common">Pomegranate</name>
    <dbReference type="NCBI Taxonomy" id="22663"/>
    <lineage>
        <taxon>Eukaryota</taxon>
        <taxon>Viridiplantae</taxon>
        <taxon>Streptophyta</taxon>
        <taxon>Embryophyta</taxon>
        <taxon>Tracheophyta</taxon>
        <taxon>Spermatophyta</taxon>
        <taxon>Magnoliopsida</taxon>
        <taxon>eudicotyledons</taxon>
        <taxon>Gunneridae</taxon>
        <taxon>Pentapetalae</taxon>
        <taxon>rosids</taxon>
        <taxon>malvids</taxon>
        <taxon>Myrtales</taxon>
        <taxon>Lythraceae</taxon>
        <taxon>Punica</taxon>
    </lineage>
</organism>
<sequence>MEKDFLMTGPQEVDNVQAEVSEPIQEKNFLMGQLEVDNVQAGSSEQTLEGNFMMSGQETDDVHEQVPEQTPEKEFMMSEQEANNVHAVVPEQTLEKNFPMPEREADNVHAEVSEQMPEKDSITSEQEADDVQAGHEQTLEKNFITMLEQEAANDVQARVPEPSPEKDFMMLAQEAHNVHAELPEQTVEENFIMSGRQEADDGQVGLPEQRLEEEGEADQLLQEEHVRGEEAYGEATELLQEENIRREEIYQGSTSWSPLSSSDAPTKHLDLEDSVSSRLLQDSELGHRNVPENLVAPPSSPATPEMETTLSISPLAGRSEALPDGDDVMFDPPVVAYREAPPSINLEEDINSANPQPPLNAPPQAPPPSIRNIYGSEARPSQPPGIGSLFNLYPPPHLAYEHQYLPAQSLFAPMGSTDMNGSTTAPAVSGNFILGSLNVPPPPLGVDNNSASSTSSSSFWNYQLPQLSLSANVQDSAMPFGNVMFMPPPGFAAAPPRPLHEVQLHRLMGHTVGSSSFTNPRGGGGGRGRGLFQQLSTSTSFQQQAMDRPPYNRATARSSSISIPLDGLPTNNRRPLEAGQGSFMIGRPLEAGEPSSRPSKAQVTSWPTDMNQPSAPNVQLPNLPWPTDINLPSANLQLYSWSNNPAMSANLHPSSWNNIPAPAPTSQTQRPRFIPNSLYDPRYEAMGLPIDPHLRLFLAWQNRENTRNGHGDGNA</sequence>
<evidence type="ECO:0000313" key="2">
    <source>
        <dbReference type="Proteomes" id="UP000515151"/>
    </source>
</evidence>
<accession>A0A6P8DT31</accession>
<reference evidence="2" key="1">
    <citation type="journal article" date="2020" name="Plant Biotechnol. J.">
        <title>The pomegranate (Punica granatum L.) draft genome dissects genetic divergence between soft- and hard-seeded cultivars.</title>
        <authorList>
            <person name="Luo X."/>
            <person name="Li H."/>
            <person name="Wu Z."/>
            <person name="Yao W."/>
            <person name="Zhao P."/>
            <person name="Cao D."/>
            <person name="Yu H."/>
            <person name="Li K."/>
            <person name="Poudel K."/>
            <person name="Zhao D."/>
            <person name="Zhang F."/>
            <person name="Xia X."/>
            <person name="Chen L."/>
            <person name="Wang Q."/>
            <person name="Jing D."/>
            <person name="Cao S."/>
        </authorList>
    </citation>
    <scope>NUCLEOTIDE SEQUENCE [LARGE SCALE GENOMIC DNA]</scope>
    <source>
        <strain evidence="2">cv. Tunisia</strain>
    </source>
</reference>
<protein>
    <submittedName>
        <fullName evidence="3">Uncharacterized protein LOC116207548</fullName>
    </submittedName>
</protein>
<dbReference type="RefSeq" id="XP_031396406.1">
    <property type="nucleotide sequence ID" value="XM_031540546.1"/>
</dbReference>
<keyword evidence="2" id="KW-1185">Reference proteome</keyword>
<feature type="compositionally biased region" description="Polar residues" evidence="1">
    <location>
        <begin position="251"/>
        <end position="264"/>
    </location>
</feature>
<feature type="region of interest" description="Disordered" evidence="1">
    <location>
        <begin position="347"/>
        <end position="381"/>
    </location>
</feature>